<evidence type="ECO:0000313" key="2">
    <source>
        <dbReference type="EMBL" id="AFZ70647.1"/>
    </source>
</evidence>
<dbReference type="RefSeq" id="WP_015232544.1">
    <property type="nucleotide sequence ID" value="NC_019791.1"/>
</dbReference>
<dbReference type="InterPro" id="IPR001173">
    <property type="entry name" value="Glyco_trans_2-like"/>
</dbReference>
<proteinExistence type="predicted"/>
<dbReference type="HOGENOM" id="CLU_055387_2_0_2"/>
<dbReference type="KEGG" id="clg:Calag_0912"/>
<name>L0AC02_CALLD</name>
<dbReference type="InterPro" id="IPR029044">
    <property type="entry name" value="Nucleotide-diphossugar_trans"/>
</dbReference>
<dbReference type="SUPFAM" id="SSF53448">
    <property type="entry name" value="Nucleotide-diphospho-sugar transferases"/>
    <property type="match status" value="1"/>
</dbReference>
<dbReference type="InParanoid" id="L0AC02"/>
<gene>
    <name evidence="2" type="ordered locus">Calag_0912</name>
</gene>
<dbReference type="CDD" id="cd00761">
    <property type="entry name" value="Glyco_tranf_GTA_type"/>
    <property type="match status" value="1"/>
</dbReference>
<organism evidence="2 3">
    <name type="scientific">Caldisphaera lagunensis (strain DSM 15908 / JCM 11604 / ANMR 0165 / IC-154)</name>
    <dbReference type="NCBI Taxonomy" id="1056495"/>
    <lineage>
        <taxon>Archaea</taxon>
        <taxon>Thermoproteota</taxon>
        <taxon>Thermoprotei</taxon>
        <taxon>Acidilobales</taxon>
        <taxon>Caldisphaeraceae</taxon>
        <taxon>Caldisphaera</taxon>
    </lineage>
</organism>
<dbReference type="Proteomes" id="UP000010469">
    <property type="component" value="Chromosome"/>
</dbReference>
<evidence type="ECO:0000259" key="1">
    <source>
        <dbReference type="Pfam" id="PF00535"/>
    </source>
</evidence>
<dbReference type="GO" id="GO:0016758">
    <property type="term" value="F:hexosyltransferase activity"/>
    <property type="evidence" value="ECO:0007669"/>
    <property type="project" value="UniProtKB-ARBA"/>
</dbReference>
<keyword evidence="3" id="KW-1185">Reference proteome</keyword>
<feature type="domain" description="Glycosyltransferase 2-like" evidence="1">
    <location>
        <begin position="7"/>
        <end position="132"/>
    </location>
</feature>
<dbReference type="GeneID" id="14212172"/>
<sequence length="351" mass="41055">MNNQSISVLVTAYKRKEYLLDALKSLKDQTLDENKFEVIVIKNFEDPKIDSFIDCMNWKNIIPETADLGLKYEIGIKEAKGQIITFLEDDDVYESNRLQYIYSTFQKYNDLIYFHNNQKIINENGNIIDQNMIYPDIYIQDPSRYCDKLFINPGGFHNASSIAIAKEIIERKESLNLLKTIKSSPDLAMLSLAIKQKGSLYLSGQSLTRYRIHMSSSTPHGYVYRKDFKKSLITLAETYNKWAVDARKIIDYTNNIPCIDYIKPYELIRRIEASSTPSWAIKNRPISSFYDFLILYKLGKEHKFIGDKKLLAVLFLDIIVSKLPSELRELYWRIRWVSKNNLALFKRKTNN</sequence>
<dbReference type="STRING" id="1056495.Calag_0912"/>
<dbReference type="eggNOG" id="arCOG01397">
    <property type="taxonomic scope" value="Archaea"/>
</dbReference>
<dbReference type="EMBL" id="CP003378">
    <property type="protein sequence ID" value="AFZ70647.1"/>
    <property type="molecule type" value="Genomic_DNA"/>
</dbReference>
<dbReference type="OrthoDB" id="42128at2157"/>
<protein>
    <submittedName>
        <fullName evidence="2">Glycosyl transferase family 2</fullName>
    </submittedName>
</protein>
<dbReference type="PANTHER" id="PTHR22916:SF3">
    <property type="entry name" value="UDP-GLCNAC:BETAGAL BETA-1,3-N-ACETYLGLUCOSAMINYLTRANSFERASE-LIKE PROTEIN 1"/>
    <property type="match status" value="1"/>
</dbReference>
<accession>L0AC02</accession>
<dbReference type="AlphaFoldDB" id="L0AC02"/>
<reference evidence="3" key="1">
    <citation type="submission" date="2012-03" db="EMBL/GenBank/DDBJ databases">
        <title>Complete genome of Caldisphaera lagunensis DSM 15908.</title>
        <authorList>
            <person name="Lucas S."/>
            <person name="Copeland A."/>
            <person name="Lapidus A."/>
            <person name="Glavina del Rio T."/>
            <person name="Dalin E."/>
            <person name="Tice H."/>
            <person name="Bruce D."/>
            <person name="Goodwin L."/>
            <person name="Pitluck S."/>
            <person name="Peters L."/>
            <person name="Mikhailova N."/>
            <person name="Teshima H."/>
            <person name="Kyrpides N."/>
            <person name="Mavromatis K."/>
            <person name="Ivanova N."/>
            <person name="Brettin T."/>
            <person name="Detter J.C."/>
            <person name="Han C."/>
            <person name="Larimer F."/>
            <person name="Land M."/>
            <person name="Hauser L."/>
            <person name="Markowitz V."/>
            <person name="Cheng J.-F."/>
            <person name="Hugenholtz P."/>
            <person name="Woyke T."/>
            <person name="Wu D."/>
            <person name="Spring S."/>
            <person name="Schroeder M."/>
            <person name="Brambilla E."/>
            <person name="Klenk H.-P."/>
            <person name="Eisen J.A."/>
        </authorList>
    </citation>
    <scope>NUCLEOTIDE SEQUENCE [LARGE SCALE GENOMIC DNA]</scope>
    <source>
        <strain evidence="3">DSM 15908 / JCM 11604 / IC-154</strain>
    </source>
</reference>
<keyword evidence="2" id="KW-0808">Transferase</keyword>
<evidence type="ECO:0000313" key="3">
    <source>
        <dbReference type="Proteomes" id="UP000010469"/>
    </source>
</evidence>
<dbReference type="Pfam" id="PF00535">
    <property type="entry name" value="Glycos_transf_2"/>
    <property type="match status" value="1"/>
</dbReference>
<dbReference type="PANTHER" id="PTHR22916">
    <property type="entry name" value="GLYCOSYLTRANSFERASE"/>
    <property type="match status" value="1"/>
</dbReference>
<dbReference type="Gene3D" id="3.90.550.10">
    <property type="entry name" value="Spore Coat Polysaccharide Biosynthesis Protein SpsA, Chain A"/>
    <property type="match status" value="1"/>
</dbReference>